<dbReference type="Proteomes" id="UP000077755">
    <property type="component" value="Chromosome 7"/>
</dbReference>
<sequence>MAFPRPFKRLNQFFREHRTLDRTLSIGYYVAIGSAFWIGAGPDKTEDVETRSRP</sequence>
<reference evidence="1" key="1">
    <citation type="journal article" date="2016" name="Nat. Genet.">
        <title>A high-quality carrot genome assembly provides new insights into carotenoid accumulation and asterid genome evolution.</title>
        <authorList>
            <person name="Iorizzo M."/>
            <person name="Ellison S."/>
            <person name="Senalik D."/>
            <person name="Zeng P."/>
            <person name="Satapoomin P."/>
            <person name="Huang J."/>
            <person name="Bowman M."/>
            <person name="Iovene M."/>
            <person name="Sanseverino W."/>
            <person name="Cavagnaro P."/>
            <person name="Yildiz M."/>
            <person name="Macko-Podgorni A."/>
            <person name="Moranska E."/>
            <person name="Grzebelus E."/>
            <person name="Grzebelus D."/>
            <person name="Ashrafi H."/>
            <person name="Zheng Z."/>
            <person name="Cheng S."/>
            <person name="Spooner D."/>
            <person name="Van Deynze A."/>
            <person name="Simon P."/>
        </authorList>
    </citation>
    <scope>NUCLEOTIDE SEQUENCE</scope>
    <source>
        <tissue evidence="1">Leaf</tissue>
    </source>
</reference>
<name>A0A164UPX7_DAUCS</name>
<organism evidence="1 2">
    <name type="scientific">Daucus carota subsp. sativus</name>
    <name type="common">Carrot</name>
    <dbReference type="NCBI Taxonomy" id="79200"/>
    <lineage>
        <taxon>Eukaryota</taxon>
        <taxon>Viridiplantae</taxon>
        <taxon>Streptophyta</taxon>
        <taxon>Embryophyta</taxon>
        <taxon>Tracheophyta</taxon>
        <taxon>Spermatophyta</taxon>
        <taxon>Magnoliopsida</taxon>
        <taxon>eudicotyledons</taxon>
        <taxon>Gunneridae</taxon>
        <taxon>Pentapetalae</taxon>
        <taxon>asterids</taxon>
        <taxon>campanulids</taxon>
        <taxon>Apiales</taxon>
        <taxon>Apiaceae</taxon>
        <taxon>Apioideae</taxon>
        <taxon>Scandiceae</taxon>
        <taxon>Daucinae</taxon>
        <taxon>Daucus</taxon>
        <taxon>Daucus sect. Daucus</taxon>
    </lineage>
</organism>
<evidence type="ECO:0000313" key="1">
    <source>
        <dbReference type="EMBL" id="WOH10698.1"/>
    </source>
</evidence>
<keyword evidence="2" id="KW-1185">Reference proteome</keyword>
<accession>A0A164UPX7</accession>
<dbReference type="AlphaFoldDB" id="A0A164UPX7"/>
<protein>
    <submittedName>
        <fullName evidence="1">Uncharacterized protein</fullName>
    </submittedName>
</protein>
<reference evidence="1" key="2">
    <citation type="submission" date="2022-03" db="EMBL/GenBank/DDBJ databases">
        <title>Draft title - Genomic analysis of global carrot germplasm unveils the trajectory of domestication and the origin of high carotenoid orange carrot.</title>
        <authorList>
            <person name="Iorizzo M."/>
            <person name="Ellison S."/>
            <person name="Senalik D."/>
            <person name="Macko-Podgorni A."/>
            <person name="Grzebelus D."/>
            <person name="Bostan H."/>
            <person name="Rolling W."/>
            <person name="Curaba J."/>
            <person name="Simon P."/>
        </authorList>
    </citation>
    <scope>NUCLEOTIDE SEQUENCE</scope>
    <source>
        <tissue evidence="1">Leaf</tissue>
    </source>
</reference>
<dbReference type="Gramene" id="KZM89197">
    <property type="protein sequence ID" value="KZM89197"/>
    <property type="gene ID" value="DCAR_026272"/>
</dbReference>
<evidence type="ECO:0000313" key="2">
    <source>
        <dbReference type="Proteomes" id="UP000077755"/>
    </source>
</evidence>
<proteinExistence type="predicted"/>
<dbReference type="EMBL" id="CP093349">
    <property type="protein sequence ID" value="WOH10698.1"/>
    <property type="molecule type" value="Genomic_DNA"/>
</dbReference>
<gene>
    <name evidence="1" type="ORF">DCAR_0730168</name>
</gene>